<dbReference type="PROSITE" id="PS00449">
    <property type="entry name" value="ATPASE_A"/>
    <property type="match status" value="1"/>
</dbReference>
<name>A0A9R1D9B7_WHEAT</name>
<feature type="transmembrane region" description="Helical" evidence="15">
    <location>
        <begin position="226"/>
        <end position="253"/>
    </location>
</feature>
<comment type="subcellular location">
    <subcellularLocation>
        <location evidence="2">Mitochondrion inner membrane</location>
        <topology evidence="2">Multi-pass membrane protein</topology>
    </subcellularLocation>
</comment>
<evidence type="ECO:0000256" key="10">
    <source>
        <dbReference type="ARBA" id="ARBA00022989"/>
    </source>
</evidence>
<comment type="subunit">
    <text evidence="4">F-type ATPases have 2 components, CF(1) - the catalytic core - and CF(0) - the membrane proton channel. CF(1) has five subunits: alpha(3), beta(3), gamma(1), delta(1), epsilon(1). CF(0) has three main subunits: a, b and c.</text>
</comment>
<feature type="transmembrane region" description="Helical" evidence="15">
    <location>
        <begin position="273"/>
        <end position="294"/>
    </location>
</feature>
<dbReference type="CDD" id="cd00310">
    <property type="entry name" value="ATP-synt_Fo_a_6"/>
    <property type="match status" value="1"/>
</dbReference>
<accession>A0A9R1D9B7</accession>
<keyword evidence="5" id="KW-0813">Transport</keyword>
<evidence type="ECO:0000256" key="8">
    <source>
        <dbReference type="ARBA" id="ARBA00022781"/>
    </source>
</evidence>
<dbReference type="AlphaFoldDB" id="A0A9R1D9B7"/>
<dbReference type="InterPro" id="IPR045083">
    <property type="entry name" value="ATP_synth_F0_asu_bact/mt"/>
</dbReference>
<keyword evidence="12 15" id="KW-0472">Membrane</keyword>
<comment type="function">
    <text evidence="1">Mitochondrial membrane ATP synthase (F(1)F(0) ATP synthase or Complex V) produces ATP from ADP in the presence of a proton gradient across the membrane which is generated by electron transport complexes of the respiratory chain. F-type ATPases consist of two structural domains, F(1) - containing the extramembraneous catalytic core and F(0) - containing the membrane proton channel, linked together by a central stalk and a peripheral stalk. During catalysis, ATP synthesis in the catalytic domain of F(1) is coupled via a rotary mechanism of the central stalk subunits to proton translocation. Key component of the proton channel; it may play a direct role in the translocation of protons across the membrane.</text>
</comment>
<dbReference type="PRINTS" id="PR00123">
    <property type="entry name" value="ATPASEA"/>
</dbReference>
<organism evidence="16">
    <name type="scientific">Triticum aestivum</name>
    <name type="common">Wheat</name>
    <dbReference type="NCBI Taxonomy" id="4565"/>
    <lineage>
        <taxon>Eukaryota</taxon>
        <taxon>Viridiplantae</taxon>
        <taxon>Streptophyta</taxon>
        <taxon>Embryophyta</taxon>
        <taxon>Tracheophyta</taxon>
        <taxon>Spermatophyta</taxon>
        <taxon>Magnoliopsida</taxon>
        <taxon>Liliopsida</taxon>
        <taxon>Poales</taxon>
        <taxon>Poaceae</taxon>
        <taxon>BOP clade</taxon>
        <taxon>Pooideae</taxon>
        <taxon>Triticodae</taxon>
        <taxon>Triticeae</taxon>
        <taxon>Triticinae</taxon>
        <taxon>Triticum</taxon>
    </lineage>
</organism>
<evidence type="ECO:0000256" key="11">
    <source>
        <dbReference type="ARBA" id="ARBA00023065"/>
    </source>
</evidence>
<evidence type="ECO:0000256" key="5">
    <source>
        <dbReference type="ARBA" id="ARBA00022448"/>
    </source>
</evidence>
<dbReference type="NCBIfam" id="TIGR01131">
    <property type="entry name" value="ATP_synt_6_or_A"/>
    <property type="match status" value="1"/>
</dbReference>
<keyword evidence="9" id="KW-0496">Mitochondrion</keyword>
<dbReference type="GO" id="GO:0045259">
    <property type="term" value="C:proton-transporting ATP synthase complex"/>
    <property type="evidence" value="ECO:0007669"/>
    <property type="project" value="UniProtKB-KW"/>
</dbReference>
<gene>
    <name evidence="16" type="ORF">CFC21_005285</name>
    <name evidence="17" type="ORF">CFC21_101407</name>
</gene>
<dbReference type="GO" id="GO:0015078">
    <property type="term" value="F:proton transmembrane transporter activity"/>
    <property type="evidence" value="ECO:0007669"/>
    <property type="project" value="InterPro"/>
</dbReference>
<feature type="transmembrane region" description="Helical" evidence="15">
    <location>
        <begin position="306"/>
        <end position="327"/>
    </location>
</feature>
<dbReference type="Pfam" id="PF00119">
    <property type="entry name" value="ATP-synt_A"/>
    <property type="match status" value="1"/>
</dbReference>
<proteinExistence type="inferred from homology"/>
<evidence type="ECO:0000256" key="15">
    <source>
        <dbReference type="SAM" id="Phobius"/>
    </source>
</evidence>
<dbReference type="OrthoDB" id="656290at2759"/>
<keyword evidence="6" id="KW-0138">CF(0)</keyword>
<dbReference type="Proteomes" id="UP000815260">
    <property type="component" value="Chromosome 7B"/>
</dbReference>
<keyword evidence="7 15" id="KW-0812">Transmembrane</keyword>
<evidence type="ECO:0000313" key="16">
    <source>
        <dbReference type="EMBL" id="KAF6987663.1"/>
    </source>
</evidence>
<evidence type="ECO:0000256" key="14">
    <source>
        <dbReference type="ARBA" id="ARBA00032954"/>
    </source>
</evidence>
<dbReference type="PANTHER" id="PTHR11410">
    <property type="entry name" value="ATP SYNTHASE SUBUNIT A"/>
    <property type="match status" value="1"/>
</dbReference>
<evidence type="ECO:0000256" key="6">
    <source>
        <dbReference type="ARBA" id="ARBA00022547"/>
    </source>
</evidence>
<dbReference type="InterPro" id="IPR035908">
    <property type="entry name" value="F0_ATP_A_sf"/>
</dbReference>
<dbReference type="EMBL" id="CM022212">
    <property type="protein sequence ID" value="KAF6987663.1"/>
    <property type="molecule type" value="Genomic_DNA"/>
</dbReference>
<dbReference type="GO" id="GO:0015986">
    <property type="term" value="P:proton motive force-driven ATP synthesis"/>
    <property type="evidence" value="ECO:0007669"/>
    <property type="project" value="InterPro"/>
</dbReference>
<evidence type="ECO:0000256" key="2">
    <source>
        <dbReference type="ARBA" id="ARBA00004448"/>
    </source>
</evidence>
<evidence type="ECO:0000256" key="1">
    <source>
        <dbReference type="ARBA" id="ARBA00002070"/>
    </source>
</evidence>
<keyword evidence="13" id="KW-0066">ATP synthesis</keyword>
<sequence>MRFLSTDMKDRNMLFAAITTNQPIRSKCSRLPDLHDFFPTNISQNFAITPNLDITPTPERIAGVTIVLQIEEYLGQNESEQGAVNLARTVLGARHRNGETWQGILEDIRAGGGMDNFIQNLPGAYPETPLDQFAIIPIIDLHVGNFYLSFTNEVLYMLLTVVLVGGGKSVPNAWQSLVELIYDFVLNLVNEQIGGLSGNVKQKFFPRISVTFTFSLFRNPQGMIPFSFTVTSHFLITLALSFSIFIGITIVGFQRHGLHFFSFLLPAGVPLPLAPFLVLLELISYCFRALSLGIRLFANMMAGHSLVKILSGFAWTMLFLNNIFYFIGDLGPLFIVLALTGLELGVAISQAHVSTISICIYLNDATNLHQNESFHN</sequence>
<dbReference type="InterPro" id="IPR000568">
    <property type="entry name" value="ATP_synth_F0_asu"/>
</dbReference>
<keyword evidence="11" id="KW-0406">Ion transport</keyword>
<evidence type="ECO:0000256" key="13">
    <source>
        <dbReference type="ARBA" id="ARBA00023310"/>
    </source>
</evidence>
<evidence type="ECO:0000256" key="12">
    <source>
        <dbReference type="ARBA" id="ARBA00023136"/>
    </source>
</evidence>
<dbReference type="GO" id="GO:0005743">
    <property type="term" value="C:mitochondrial inner membrane"/>
    <property type="evidence" value="ECO:0007669"/>
    <property type="project" value="UniProtKB-SubCell"/>
</dbReference>
<dbReference type="Gramene" id="TraesRN1A0100067400.1">
    <property type="protein sequence ID" value="TraesRN1A0100067400.1"/>
    <property type="gene ID" value="TraesRN1A0100067400"/>
</dbReference>
<dbReference type="HAMAP" id="MF_01393">
    <property type="entry name" value="ATP_synth_a_bact"/>
    <property type="match status" value="1"/>
</dbReference>
<reference evidence="16" key="2">
    <citation type="submission" date="2020-03" db="EMBL/GenBank/DDBJ databases">
        <title>The second near-complete assembly of the hexaploid bread wheat (Triticum aestivum) genome.</title>
        <authorList>
            <person name="Zimin A.V."/>
            <person name="Puiu D."/>
            <person name="Shumante A."/>
            <person name="Alonge M."/>
            <person name="Salzberg S.L."/>
        </authorList>
    </citation>
    <scope>NUCLEOTIDE SEQUENCE</scope>
    <source>
        <tissue evidence="16">Leaf</tissue>
    </source>
</reference>
<evidence type="ECO:0000256" key="9">
    <source>
        <dbReference type="ARBA" id="ARBA00022792"/>
    </source>
</evidence>
<dbReference type="FunFam" id="1.20.120.220:FF:000003">
    <property type="entry name" value="ATP synthase subunit a"/>
    <property type="match status" value="1"/>
</dbReference>
<comment type="caution">
    <text evidence="16">The sequence shown here is derived from an EMBL/GenBank/DDBJ whole genome shotgun (WGS) entry which is preliminary data.</text>
</comment>
<keyword evidence="10 15" id="KW-1133">Transmembrane helix</keyword>
<protein>
    <recommendedName>
        <fullName evidence="14">F-ATPase protein 6</fullName>
    </recommendedName>
</protein>
<comment type="similarity">
    <text evidence="3">Belongs to the ATPase A chain family.</text>
</comment>
<dbReference type="Proteomes" id="UP000815260">
    <property type="component" value="Chromosome 1B"/>
</dbReference>
<keyword evidence="8" id="KW-0375">Hydrogen ion transport</keyword>
<dbReference type="EMBL" id="CM022230">
    <property type="protein sequence ID" value="KAF7099824.1"/>
    <property type="molecule type" value="Genomic_DNA"/>
</dbReference>
<reference evidence="16" key="1">
    <citation type="journal article" date="2017" name="Gigascience">
        <title>The first near-complete assembly of the hexaploid bread wheat genome, Triticum aestivum.</title>
        <authorList>
            <person name="Zimin A.V."/>
            <person name="Puiu D."/>
            <person name="Hall R."/>
            <person name="Kingan S."/>
            <person name="Clavijo B.J."/>
            <person name="Salzberg S.L."/>
        </authorList>
    </citation>
    <scope>NUCLEOTIDE SEQUENCE</scope>
    <source>
        <tissue evidence="16">Leaf</tissue>
    </source>
</reference>
<dbReference type="PANTHER" id="PTHR11410:SF0">
    <property type="entry name" value="ATP SYNTHASE SUBUNIT A"/>
    <property type="match status" value="1"/>
</dbReference>
<dbReference type="InterPro" id="IPR023011">
    <property type="entry name" value="ATP_synth_F0_asu_AS"/>
</dbReference>
<evidence type="ECO:0000256" key="4">
    <source>
        <dbReference type="ARBA" id="ARBA00011648"/>
    </source>
</evidence>
<evidence type="ECO:0000256" key="3">
    <source>
        <dbReference type="ARBA" id="ARBA00006810"/>
    </source>
</evidence>
<evidence type="ECO:0000256" key="7">
    <source>
        <dbReference type="ARBA" id="ARBA00022692"/>
    </source>
</evidence>
<dbReference type="Gene3D" id="1.20.120.220">
    <property type="entry name" value="ATP synthase, F0 complex, subunit A"/>
    <property type="match status" value="1"/>
</dbReference>
<keyword evidence="9" id="KW-0999">Mitochondrion inner membrane</keyword>
<evidence type="ECO:0000313" key="17">
    <source>
        <dbReference type="EMBL" id="KAF7099824.1"/>
    </source>
</evidence>
<dbReference type="SUPFAM" id="SSF81336">
    <property type="entry name" value="F1F0 ATP synthase subunit A"/>
    <property type="match status" value="1"/>
</dbReference>